<feature type="compositionally biased region" description="Polar residues" evidence="1">
    <location>
        <begin position="377"/>
        <end position="388"/>
    </location>
</feature>
<dbReference type="SMART" id="SM01054">
    <property type="entry name" value="CaM_binding"/>
    <property type="match status" value="1"/>
</dbReference>
<feature type="compositionally biased region" description="Basic and acidic residues" evidence="1">
    <location>
        <begin position="307"/>
        <end position="323"/>
    </location>
</feature>
<dbReference type="PANTHER" id="PTHR33349">
    <property type="entry name" value="EMB|CAB62594.1"/>
    <property type="match status" value="1"/>
</dbReference>
<feature type="compositionally biased region" description="Polar residues" evidence="1">
    <location>
        <begin position="123"/>
        <end position="137"/>
    </location>
</feature>
<dbReference type="EMBL" id="CM017325">
    <property type="protein sequence ID" value="KAE8056500.1"/>
    <property type="molecule type" value="Genomic_DNA"/>
</dbReference>
<dbReference type="AlphaFoldDB" id="A0A5N6R662"/>
<dbReference type="Proteomes" id="UP000327013">
    <property type="component" value="Chromosome 5"/>
</dbReference>
<protein>
    <recommendedName>
        <fullName evidence="2">Calmodulin-binding domain-containing protein</fullName>
    </recommendedName>
</protein>
<organism evidence="3 4">
    <name type="scientific">Carpinus fangiana</name>
    <dbReference type="NCBI Taxonomy" id="176857"/>
    <lineage>
        <taxon>Eukaryota</taxon>
        <taxon>Viridiplantae</taxon>
        <taxon>Streptophyta</taxon>
        <taxon>Embryophyta</taxon>
        <taxon>Tracheophyta</taxon>
        <taxon>Spermatophyta</taxon>
        <taxon>Magnoliopsida</taxon>
        <taxon>eudicotyledons</taxon>
        <taxon>Gunneridae</taxon>
        <taxon>Pentapetalae</taxon>
        <taxon>rosids</taxon>
        <taxon>fabids</taxon>
        <taxon>Fagales</taxon>
        <taxon>Betulaceae</taxon>
        <taxon>Carpinus</taxon>
    </lineage>
</organism>
<feature type="domain" description="Calmodulin-binding" evidence="2">
    <location>
        <begin position="311"/>
        <end position="432"/>
    </location>
</feature>
<evidence type="ECO:0000313" key="3">
    <source>
        <dbReference type="EMBL" id="KAE8056500.1"/>
    </source>
</evidence>
<keyword evidence="4" id="KW-1185">Reference proteome</keyword>
<feature type="compositionally biased region" description="Basic and acidic residues" evidence="1">
    <location>
        <begin position="361"/>
        <end position="374"/>
    </location>
</feature>
<feature type="region of interest" description="Disordered" evidence="1">
    <location>
        <begin position="1"/>
        <end position="185"/>
    </location>
</feature>
<dbReference type="InterPro" id="IPR012417">
    <property type="entry name" value="CaM-bd_dom_pln"/>
</dbReference>
<dbReference type="GO" id="GO:0005516">
    <property type="term" value="F:calmodulin binding"/>
    <property type="evidence" value="ECO:0007669"/>
    <property type="project" value="InterPro"/>
</dbReference>
<dbReference type="Pfam" id="PF07839">
    <property type="entry name" value="CaM_binding"/>
    <property type="match status" value="1"/>
</dbReference>
<evidence type="ECO:0000259" key="2">
    <source>
        <dbReference type="SMART" id="SM01054"/>
    </source>
</evidence>
<sequence>MATTKGKDSSSLGKEKRVTTPPNSRTNNITKTRLKTPTTTTLHHKPSSTAAEKQVPSYLRPTLSSRHDQSLRYVKKSGPEDSPKKAASPNRRRSFDPAAAAPPPASRLQSSFSSSSPRERTVTVRSTSFSPKTTSSLKPVAERTSRSTLKAGKPQPSHPRVTKKSTTPANKKETNIASTSAKDQEDVDITESFNLHIADKDDEEFLVHEVEEIVEVKDPSENDEHSDIVEDEKVKLCDIPEVSEEKTNPLTADIEESGDILQEEKVENQPEAGDQENGSNEIHPEESFASETTVEVKEDKEEEGGEEKEIVAENKQNEEKEMVDGESEEVILKEEENVEGGGFEETKSEVAENTQISSMEEEQKVDGGAEETKPEVVNSTTMSISSKRQVGLVGKKESQAYNDVIEETASKLLEKRKNKVKALVGAFETVIDKESSSK</sequence>
<accession>A0A5N6R662</accession>
<feature type="compositionally biased region" description="Basic and acidic residues" evidence="1">
    <location>
        <begin position="213"/>
        <end position="247"/>
    </location>
</feature>
<evidence type="ECO:0000313" key="4">
    <source>
        <dbReference type="Proteomes" id="UP000327013"/>
    </source>
</evidence>
<proteinExistence type="predicted"/>
<gene>
    <name evidence="3" type="ORF">FH972_013269</name>
</gene>
<evidence type="ECO:0000256" key="1">
    <source>
        <dbReference type="SAM" id="MobiDB-lite"/>
    </source>
</evidence>
<dbReference type="PANTHER" id="PTHR33349:SF20">
    <property type="entry name" value="CHROMO DOMAIN CEC-LIKE PROTEIN"/>
    <property type="match status" value="1"/>
</dbReference>
<reference evidence="3 4" key="1">
    <citation type="submission" date="2019-06" db="EMBL/GenBank/DDBJ databases">
        <title>A chromosomal-level reference genome of Carpinus fangiana (Coryloideae, Betulaceae).</title>
        <authorList>
            <person name="Yang X."/>
            <person name="Wang Z."/>
            <person name="Zhang L."/>
            <person name="Hao G."/>
            <person name="Liu J."/>
            <person name="Yang Y."/>
        </authorList>
    </citation>
    <scope>NUCLEOTIDE SEQUENCE [LARGE SCALE GENOMIC DNA]</scope>
    <source>
        <strain evidence="3">Cfa_2016G</strain>
        <tissue evidence="3">Leaf</tissue>
    </source>
</reference>
<feature type="compositionally biased region" description="Polar residues" evidence="1">
    <location>
        <begin position="20"/>
        <end position="29"/>
    </location>
</feature>
<dbReference type="OrthoDB" id="1939646at2759"/>
<feature type="compositionally biased region" description="Polar residues" evidence="1">
    <location>
        <begin position="164"/>
        <end position="181"/>
    </location>
</feature>
<name>A0A5N6R662_9ROSI</name>
<feature type="compositionally biased region" description="Basic and acidic residues" evidence="1">
    <location>
        <begin position="1"/>
        <end position="18"/>
    </location>
</feature>
<feature type="region of interest" description="Disordered" evidence="1">
    <location>
        <begin position="213"/>
        <end position="392"/>
    </location>
</feature>